<keyword evidence="14" id="KW-1185">Reference proteome</keyword>
<dbReference type="CDD" id="cd18596">
    <property type="entry name" value="ABC_6TM_VMR1_D1_like"/>
    <property type="match status" value="1"/>
</dbReference>
<dbReference type="PANTHER" id="PTHR24223:SF456">
    <property type="entry name" value="MULTIDRUG RESISTANCE-ASSOCIATED PROTEIN LETHAL(2)03659"/>
    <property type="match status" value="1"/>
</dbReference>
<comment type="similarity">
    <text evidence="2">Belongs to the ABC transporter superfamily. ABCC family. Conjugate transporter (TC 3.A.1.208) subfamily.</text>
</comment>
<dbReference type="SUPFAM" id="SSF52540">
    <property type="entry name" value="P-loop containing nucleoside triphosphate hydrolases"/>
    <property type="match status" value="2"/>
</dbReference>
<evidence type="ECO:0000256" key="1">
    <source>
        <dbReference type="ARBA" id="ARBA00004141"/>
    </source>
</evidence>
<evidence type="ECO:0000256" key="2">
    <source>
        <dbReference type="ARBA" id="ARBA00009726"/>
    </source>
</evidence>
<evidence type="ECO:0000256" key="7">
    <source>
        <dbReference type="ARBA" id="ARBA00022989"/>
    </source>
</evidence>
<feature type="transmembrane region" description="Helical" evidence="10">
    <location>
        <begin position="27"/>
        <end position="46"/>
    </location>
</feature>
<proteinExistence type="inferred from homology"/>
<evidence type="ECO:0000256" key="8">
    <source>
        <dbReference type="ARBA" id="ARBA00023136"/>
    </source>
</evidence>
<dbReference type="InterPro" id="IPR050173">
    <property type="entry name" value="ABC_transporter_C-like"/>
</dbReference>
<evidence type="ECO:0000256" key="4">
    <source>
        <dbReference type="ARBA" id="ARBA00022692"/>
    </source>
</evidence>
<feature type="region of interest" description="Disordered" evidence="9">
    <location>
        <begin position="1439"/>
        <end position="1471"/>
    </location>
</feature>
<organism evidence="13 14">
    <name type="scientific">Macrophomina phaseolina</name>
    <dbReference type="NCBI Taxonomy" id="35725"/>
    <lineage>
        <taxon>Eukaryota</taxon>
        <taxon>Fungi</taxon>
        <taxon>Dikarya</taxon>
        <taxon>Ascomycota</taxon>
        <taxon>Pezizomycotina</taxon>
        <taxon>Dothideomycetes</taxon>
        <taxon>Dothideomycetes incertae sedis</taxon>
        <taxon>Botryosphaeriales</taxon>
        <taxon>Botryosphaeriaceae</taxon>
        <taxon>Macrophomina</taxon>
    </lineage>
</organism>
<dbReference type="Gene3D" id="1.20.1560.10">
    <property type="entry name" value="ABC transporter type 1, transmembrane domain"/>
    <property type="match status" value="2"/>
</dbReference>
<feature type="domain" description="ABC transporter" evidence="11">
    <location>
        <begin position="1318"/>
        <end position="1578"/>
    </location>
</feature>
<feature type="transmembrane region" description="Helical" evidence="10">
    <location>
        <begin position="1255"/>
        <end position="1276"/>
    </location>
</feature>
<dbReference type="InterPro" id="IPR027417">
    <property type="entry name" value="P-loop_NTPase"/>
</dbReference>
<dbReference type="CDD" id="cd18604">
    <property type="entry name" value="ABC_6TM_VMR1_D2_like"/>
    <property type="match status" value="1"/>
</dbReference>
<dbReference type="PROSITE" id="PS50929">
    <property type="entry name" value="ABC_TM1F"/>
    <property type="match status" value="2"/>
</dbReference>
<dbReference type="SUPFAM" id="SSF90123">
    <property type="entry name" value="ABC transporter transmembrane region"/>
    <property type="match status" value="2"/>
</dbReference>
<feature type="transmembrane region" description="Helical" evidence="10">
    <location>
        <begin position="324"/>
        <end position="345"/>
    </location>
</feature>
<comment type="caution">
    <text evidence="13">The sequence shown here is derived from an EMBL/GenBank/DDBJ whole genome shotgun (WGS) entry which is preliminary data.</text>
</comment>
<dbReference type="InterPro" id="IPR036640">
    <property type="entry name" value="ABC1_TM_sf"/>
</dbReference>
<feature type="transmembrane region" description="Helical" evidence="10">
    <location>
        <begin position="568"/>
        <end position="593"/>
    </location>
</feature>
<feature type="transmembrane region" description="Helical" evidence="10">
    <location>
        <begin position="429"/>
        <end position="446"/>
    </location>
</feature>
<evidence type="ECO:0000259" key="12">
    <source>
        <dbReference type="PROSITE" id="PS50929"/>
    </source>
</evidence>
<keyword evidence="6" id="KW-0067">ATP-binding</keyword>
<evidence type="ECO:0000256" key="10">
    <source>
        <dbReference type="SAM" id="Phobius"/>
    </source>
</evidence>
<evidence type="ECO:0000259" key="11">
    <source>
        <dbReference type="PROSITE" id="PS50893"/>
    </source>
</evidence>
<evidence type="ECO:0000313" key="13">
    <source>
        <dbReference type="EMBL" id="KAH7048444.1"/>
    </source>
</evidence>
<feature type="compositionally biased region" description="Low complexity" evidence="9">
    <location>
        <begin position="1455"/>
        <end position="1465"/>
    </location>
</feature>
<dbReference type="InterPro" id="IPR011527">
    <property type="entry name" value="ABC1_TM_dom"/>
</dbReference>
<feature type="transmembrane region" description="Helical" evidence="10">
    <location>
        <begin position="288"/>
        <end position="312"/>
    </location>
</feature>
<dbReference type="CDD" id="cd03244">
    <property type="entry name" value="ABCC_MRP_domain2"/>
    <property type="match status" value="1"/>
</dbReference>
<feature type="transmembrane region" description="Helical" evidence="10">
    <location>
        <begin position="147"/>
        <end position="167"/>
    </location>
</feature>
<dbReference type="Pfam" id="PF00005">
    <property type="entry name" value="ABC_tran"/>
    <property type="match status" value="2"/>
</dbReference>
<dbReference type="CDD" id="cd03250">
    <property type="entry name" value="ABCC_MRP_domain1"/>
    <property type="match status" value="1"/>
</dbReference>
<evidence type="ECO:0000256" key="6">
    <source>
        <dbReference type="ARBA" id="ARBA00022840"/>
    </source>
</evidence>
<sequence length="1602" mass="177639">MRAEALPALLRLPHTSDELPPPPPHRLPFIATALAIISIHAVASFIRTLRRRRRAAPGTLPAQQKVYADRDGAASAESMRRYGTRWQTALTAFCAASGCALSLAKAVLVVVGGREETVLAWLAWAVWIPLLLQSVEISIEKEPVRKYDIALTNSLTYLLAFVVLAYVDDLRHLSASPAHLGLGISRVVLALAGSFVCSLYPRRPDVYYNDQPVDRQRTASAFSRYTYTWLSPLLSFAAKKGVLRQDDLPMLDSTSRARDLHDDFTTKLSKDSSPLWRKLIRAHAPALIMQYVLTTLDSILIVAPQAAMFRLLKLLEDRQKGADVTVEASLWVLGLGAGILVQNFFENWRWWVSYGYLNVPIRVQLSALIFAKSMRRKETKGVQQEEKEDKGDVKGEEDGEEAMKQTQQGTINLVGVDAKRIADYVTYQNGFWGAAIKICVSFVFIYKLVGWQALVAGIIAQLLTVPLNMYFANRYMIAQNDLMAARDRKLSVLNEALMGIRQIKFSALEQQWQKKISEYRAAELKTIWRVFVADTFLIFCWIFGPYMLSAVTLAVHALVNDHLYPSVAFTTIGILTQIEGTLAFIPELIAAFFDAWVSIKRIDEYLNTPEKPQNTTSGDHISFKNASVAWPSDAEKNEESFVLRDLNFTFPDRQLSVISGRTGSGKTLLLKAILGEVDVISGTIEVPQAPPADQRFDHKANKKNWIIDSAIAFVSQQPWIENCSFRDNVLFGLPFDAVRYRKVISACALDKDLAMLTDGDSTEIGAQGINLSGGQRWRITLARALYSRAGILVMDDIFSAVDAHVGRHIFENALTGDLATGRTRIIVTHHVSLTLPKAKFEVFLNEGKVERAGTVDALRRTGELQNILEEEANENAIADGDAHLDMSNGNGHAARRRSSAFHRRPSVASVGESGGDALVRYLSRTSERSDFIDDGGHADLSIKEPAKKFVEEETKMKGKVLWSVYLQYVKAGGGYWFWAGIVLAFCAIQALILGRSWWLTIWTSQYETQSEPSKPYVASVLQHPMIHNVRTPYHAQTLTRDTKFYVGIYVLISCCISFCGTLRYFWVYCGSIRASRKLFDDLTYSVLRAPLRWLDTVPTGRVLNRFTSDFSTLDLEQANAFSFMLFNLLMVVGIVIAGMMVTPVMILFAAILLALCVRYALYYLVGARETKRLESLAKSPVFELFGAALSGISTIRAFGKTEDYINAMFAKIDQHGQTMMFMWAFNRWLTFRLGVVGAAFAIAMAGLIVSLKIDAALAGFALGFTLEYSIAVVWLLRQYAIVELSMNAVERILEYSEIAIEDQEGADAPAHWPAEGRLEVDDLVVSYASDLDPVLKGVSFSVNPNERIGVVGRTGAGKSSLTLALFRFLEARRGAIYIDGLDISTIKLHDLRSRLAIIPQDPVLFSGTVRSNIDPFGMHDDRELREALERVHLVSAASSSVSADGGSDHSDVQNDDVANNNSNKNPFDSLSTTISEGGANLSQGQRQLLCLARAIVARPKIMILDEATSAVDKATDALIQRSVREEFSSSTLLVIAHRLSTIADFDRILVLGEGKVVEFGSPRELWAREGGAFRGMVEDSGEVGALRDIIMGSGGGEERANR</sequence>
<keyword evidence="4 10" id="KW-0812">Transmembrane</keyword>
<dbReference type="PROSITE" id="PS50893">
    <property type="entry name" value="ABC_TRANSPORTER_2"/>
    <property type="match status" value="2"/>
</dbReference>
<dbReference type="EMBL" id="JAGTJR010000015">
    <property type="protein sequence ID" value="KAH7048444.1"/>
    <property type="molecule type" value="Genomic_DNA"/>
</dbReference>
<evidence type="ECO:0000256" key="5">
    <source>
        <dbReference type="ARBA" id="ARBA00022741"/>
    </source>
</evidence>
<comment type="subcellular location">
    <subcellularLocation>
        <location evidence="1">Membrane</location>
        <topology evidence="1">Multi-pass membrane protein</topology>
    </subcellularLocation>
</comment>
<keyword evidence="7 10" id="KW-1133">Transmembrane helix</keyword>
<feature type="transmembrane region" description="Helical" evidence="10">
    <location>
        <begin position="89"/>
        <end position="112"/>
    </location>
</feature>
<dbReference type="Pfam" id="PF00664">
    <property type="entry name" value="ABC_membrane"/>
    <property type="match status" value="2"/>
</dbReference>
<keyword evidence="5" id="KW-0547">Nucleotide-binding</keyword>
<accession>A0ABQ8G8X7</accession>
<dbReference type="PROSITE" id="PS00211">
    <property type="entry name" value="ABC_TRANSPORTER_1"/>
    <property type="match status" value="1"/>
</dbReference>
<evidence type="ECO:0000256" key="9">
    <source>
        <dbReference type="SAM" id="MobiDB-lite"/>
    </source>
</evidence>
<feature type="transmembrane region" description="Helical" evidence="10">
    <location>
        <begin position="527"/>
        <end position="548"/>
    </location>
</feature>
<feature type="domain" description="ABC transporter" evidence="11">
    <location>
        <begin position="621"/>
        <end position="871"/>
    </location>
</feature>
<feature type="transmembrane region" description="Helical" evidence="10">
    <location>
        <begin position="975"/>
        <end position="998"/>
    </location>
</feature>
<dbReference type="InterPro" id="IPR017871">
    <property type="entry name" value="ABC_transporter-like_CS"/>
</dbReference>
<dbReference type="InterPro" id="IPR003439">
    <property type="entry name" value="ABC_transporter-like_ATP-bd"/>
</dbReference>
<evidence type="ECO:0000313" key="14">
    <source>
        <dbReference type="Proteomes" id="UP000774617"/>
    </source>
</evidence>
<feature type="region of interest" description="Disordered" evidence="9">
    <location>
        <begin position="380"/>
        <end position="402"/>
    </location>
</feature>
<feature type="transmembrane region" description="Helical" evidence="10">
    <location>
        <begin position="452"/>
        <end position="471"/>
    </location>
</feature>
<dbReference type="SMART" id="SM00382">
    <property type="entry name" value="AAA"/>
    <property type="match status" value="2"/>
</dbReference>
<dbReference type="Gene3D" id="3.40.50.300">
    <property type="entry name" value="P-loop containing nucleotide triphosphate hydrolases"/>
    <property type="match status" value="2"/>
</dbReference>
<dbReference type="Proteomes" id="UP000774617">
    <property type="component" value="Unassembled WGS sequence"/>
</dbReference>
<feature type="domain" description="ABC transmembrane type-1" evidence="12">
    <location>
        <begin position="411"/>
        <end position="592"/>
    </location>
</feature>
<feature type="transmembrane region" description="Helical" evidence="10">
    <location>
        <begin position="1229"/>
        <end position="1249"/>
    </location>
</feature>
<dbReference type="PANTHER" id="PTHR24223">
    <property type="entry name" value="ATP-BINDING CASSETTE SUB-FAMILY C"/>
    <property type="match status" value="1"/>
</dbReference>
<feature type="compositionally biased region" description="Basic and acidic residues" evidence="9">
    <location>
        <begin position="380"/>
        <end position="396"/>
    </location>
</feature>
<gene>
    <name evidence="13" type="ORF">B0J12DRAFT_114948</name>
</gene>
<feature type="transmembrane region" description="Helical" evidence="10">
    <location>
        <begin position="1044"/>
        <end position="1066"/>
    </location>
</feature>
<dbReference type="InterPro" id="IPR003593">
    <property type="entry name" value="AAA+_ATPase"/>
</dbReference>
<feature type="transmembrane region" description="Helical" evidence="10">
    <location>
        <begin position="179"/>
        <end position="200"/>
    </location>
</feature>
<evidence type="ECO:0000256" key="3">
    <source>
        <dbReference type="ARBA" id="ARBA00022448"/>
    </source>
</evidence>
<feature type="transmembrane region" description="Helical" evidence="10">
    <location>
        <begin position="1146"/>
        <end position="1165"/>
    </location>
</feature>
<reference evidence="13 14" key="1">
    <citation type="journal article" date="2021" name="Nat. Commun.">
        <title>Genetic determinants of endophytism in the Arabidopsis root mycobiome.</title>
        <authorList>
            <person name="Mesny F."/>
            <person name="Miyauchi S."/>
            <person name="Thiergart T."/>
            <person name="Pickel B."/>
            <person name="Atanasova L."/>
            <person name="Karlsson M."/>
            <person name="Huettel B."/>
            <person name="Barry K.W."/>
            <person name="Haridas S."/>
            <person name="Chen C."/>
            <person name="Bauer D."/>
            <person name="Andreopoulos W."/>
            <person name="Pangilinan J."/>
            <person name="LaButti K."/>
            <person name="Riley R."/>
            <person name="Lipzen A."/>
            <person name="Clum A."/>
            <person name="Drula E."/>
            <person name="Henrissat B."/>
            <person name="Kohler A."/>
            <person name="Grigoriev I.V."/>
            <person name="Martin F.M."/>
            <person name="Hacquard S."/>
        </authorList>
    </citation>
    <scope>NUCLEOTIDE SEQUENCE [LARGE SCALE GENOMIC DNA]</scope>
    <source>
        <strain evidence="13 14">MPI-SDFR-AT-0080</strain>
    </source>
</reference>
<name>A0ABQ8G8X7_9PEZI</name>
<protein>
    <submittedName>
        <fullName evidence="13">ABC bile acid transporter</fullName>
    </submittedName>
</protein>
<feature type="domain" description="ABC transmembrane type-1" evidence="12">
    <location>
        <begin position="979"/>
        <end position="1284"/>
    </location>
</feature>
<keyword evidence="8 10" id="KW-0472">Membrane</keyword>
<keyword evidence="3" id="KW-0813">Transport</keyword>
<feature type="transmembrane region" description="Helical" evidence="10">
    <location>
        <begin position="118"/>
        <end position="135"/>
    </location>
</feature>
<feature type="transmembrane region" description="Helical" evidence="10">
    <location>
        <begin position="1120"/>
        <end position="1140"/>
    </location>
</feature>